<evidence type="ECO:0000313" key="4">
    <source>
        <dbReference type="Proteomes" id="UP000800040"/>
    </source>
</evidence>
<evidence type="ECO:0000256" key="1">
    <source>
        <dbReference type="SAM" id="MobiDB-lite"/>
    </source>
</evidence>
<keyword evidence="2" id="KW-0812">Transmembrane</keyword>
<keyword evidence="4" id="KW-1185">Reference proteome</keyword>
<feature type="region of interest" description="Disordered" evidence="1">
    <location>
        <begin position="330"/>
        <end position="357"/>
    </location>
</feature>
<gene>
    <name evidence="3" type="ORF">BDW02DRAFT_552741</name>
</gene>
<feature type="transmembrane region" description="Helical" evidence="2">
    <location>
        <begin position="462"/>
        <end position="483"/>
    </location>
</feature>
<dbReference type="OrthoDB" id="5396681at2759"/>
<keyword evidence="2" id="KW-1133">Transmembrane helix</keyword>
<dbReference type="Proteomes" id="UP000800040">
    <property type="component" value="Unassembled WGS sequence"/>
</dbReference>
<name>A0A6A5KIR7_9PLEO</name>
<protein>
    <submittedName>
        <fullName evidence="3">Uncharacterized protein</fullName>
    </submittedName>
</protein>
<dbReference type="Gene3D" id="1.20.58.340">
    <property type="entry name" value="Magnesium transport protein CorA, transmembrane region"/>
    <property type="match status" value="1"/>
</dbReference>
<dbReference type="AlphaFoldDB" id="A0A6A5KIR7"/>
<sequence length="499" mass="57284">MDWAMNNVGLSDSDLRDVFRYESKRTTVIKMVESREYQAQIWTLESHDAWMDWIEKEIQSMPSCERGFVLVVAKRTGEHTMETPANVSIDSWLRSAESQTSRLHKSQRVHTFSAFDEKKEIEEGGGRDVRTLPFSMETFRVLSSNFCTHGTIARVISRADIPIFSAESVVMSEPAYVYNCRTSHAWPQDLALSSTYLPGSGVNFSILYGCPSSIEESIIKRLQHVTSEAAHPLLFPGILAELELRRHKRLVEKMVNQVEAKIYALDFEYANLGKSKEEVDERNEAKRSLWLDLSYLRNGLISWDTQMSRMCEHADHLQTKVFASHDARFPRRSDDDDCVAGASEHQTDPKTWARASPESHVRDMRKVGEKIKARLVAIRDEYDEKIRDCTMRVDGMAMATQWSHGETNVEIALATNQDSKVMRSIALVTMVFLPGTFFATVFSMTFFDWFTEDGKARVSQYLWVYFLVTVVFTCITVGLWYFFVVHRRKRGSGEEAFEA</sequence>
<proteinExistence type="predicted"/>
<dbReference type="EMBL" id="ML975320">
    <property type="protein sequence ID" value="KAF1833333.1"/>
    <property type="molecule type" value="Genomic_DNA"/>
</dbReference>
<keyword evidence="2" id="KW-0472">Membrane</keyword>
<reference evidence="3" key="1">
    <citation type="submission" date="2020-01" db="EMBL/GenBank/DDBJ databases">
        <authorList>
            <consortium name="DOE Joint Genome Institute"/>
            <person name="Haridas S."/>
            <person name="Albert R."/>
            <person name="Binder M."/>
            <person name="Bloem J."/>
            <person name="Labutti K."/>
            <person name="Salamov A."/>
            <person name="Andreopoulos B."/>
            <person name="Baker S.E."/>
            <person name="Barry K."/>
            <person name="Bills G."/>
            <person name="Bluhm B.H."/>
            <person name="Cannon C."/>
            <person name="Castanera R."/>
            <person name="Culley D.E."/>
            <person name="Daum C."/>
            <person name="Ezra D."/>
            <person name="Gonzalez J.B."/>
            <person name="Henrissat B."/>
            <person name="Kuo A."/>
            <person name="Liang C."/>
            <person name="Lipzen A."/>
            <person name="Lutzoni F."/>
            <person name="Magnuson J."/>
            <person name="Mondo S."/>
            <person name="Nolan M."/>
            <person name="Ohm R."/>
            <person name="Pangilinan J."/>
            <person name="Park H.-J."/>
            <person name="Ramirez L."/>
            <person name="Alfaro M."/>
            <person name="Sun H."/>
            <person name="Tritt A."/>
            <person name="Yoshinaga Y."/>
            <person name="Zwiers L.-H."/>
            <person name="Turgeon B.G."/>
            <person name="Goodwin S.B."/>
            <person name="Spatafora J.W."/>
            <person name="Crous P.W."/>
            <person name="Grigoriev I.V."/>
        </authorList>
    </citation>
    <scope>NUCLEOTIDE SEQUENCE</scope>
    <source>
        <strain evidence="3">P77</strain>
    </source>
</reference>
<accession>A0A6A5KIR7</accession>
<evidence type="ECO:0000256" key="2">
    <source>
        <dbReference type="SAM" id="Phobius"/>
    </source>
</evidence>
<feature type="transmembrane region" description="Helical" evidence="2">
    <location>
        <begin position="425"/>
        <end position="450"/>
    </location>
</feature>
<organism evidence="3 4">
    <name type="scientific">Decorospora gaudefroyi</name>
    <dbReference type="NCBI Taxonomy" id="184978"/>
    <lineage>
        <taxon>Eukaryota</taxon>
        <taxon>Fungi</taxon>
        <taxon>Dikarya</taxon>
        <taxon>Ascomycota</taxon>
        <taxon>Pezizomycotina</taxon>
        <taxon>Dothideomycetes</taxon>
        <taxon>Pleosporomycetidae</taxon>
        <taxon>Pleosporales</taxon>
        <taxon>Pleosporineae</taxon>
        <taxon>Pleosporaceae</taxon>
        <taxon>Decorospora</taxon>
    </lineage>
</organism>
<evidence type="ECO:0000313" key="3">
    <source>
        <dbReference type="EMBL" id="KAF1833333.1"/>
    </source>
</evidence>